<keyword evidence="1" id="KW-1133">Transmembrane helix</keyword>
<evidence type="ECO:0000313" key="2">
    <source>
        <dbReference type="EMBL" id="SEQ07819.1"/>
    </source>
</evidence>
<gene>
    <name evidence="2" type="ORF">SAMN05444359_105125</name>
</gene>
<evidence type="ECO:0000256" key="1">
    <source>
        <dbReference type="SAM" id="Phobius"/>
    </source>
</evidence>
<evidence type="ECO:0000313" key="3">
    <source>
        <dbReference type="Proteomes" id="UP000199021"/>
    </source>
</evidence>
<feature type="transmembrane region" description="Helical" evidence="1">
    <location>
        <begin position="33"/>
        <end position="52"/>
    </location>
</feature>
<name>A0A1H9D387_9BACT</name>
<dbReference type="EMBL" id="FOFB01000005">
    <property type="protein sequence ID" value="SEQ07819.1"/>
    <property type="molecule type" value="Genomic_DNA"/>
</dbReference>
<reference evidence="3" key="1">
    <citation type="submission" date="2016-10" db="EMBL/GenBank/DDBJ databases">
        <authorList>
            <person name="Varghese N."/>
            <person name="Submissions S."/>
        </authorList>
    </citation>
    <scope>NUCLEOTIDE SEQUENCE [LARGE SCALE GENOMIC DNA]</scope>
    <source>
        <strain evidence="3">DSM 24740</strain>
    </source>
</reference>
<sequence length="240" mass="27021">MNKYLWLFIGILSSLMAAGGLMLKGDIPKLLSAGMFLVGMIVAMVAFISFFVSRSKQQTRDTQRVITDLELLRLFSKQPGGLLSADMIADKTELTKGEATARLSNLSTGGLLIAGANPTGMKYFYELSAPLEEISGIDLSGEPFLTIEDLQNIFIAYDYKVSPHDLMVTTGLPWNMLSREMQHFRKQGVVDVAYIQRPGDSYKQYILMEEYHRSDTLDLESRMRINEEVKQVLYDENLLV</sequence>
<dbReference type="InParanoid" id="A0A1H9D387"/>
<dbReference type="AlphaFoldDB" id="A0A1H9D387"/>
<protein>
    <submittedName>
        <fullName evidence="2">Uncharacterized protein</fullName>
    </submittedName>
</protein>
<keyword evidence="1" id="KW-0812">Transmembrane</keyword>
<dbReference type="STRING" id="478744.SAMN05444359_105125"/>
<dbReference type="OrthoDB" id="1492629at2"/>
<dbReference type="RefSeq" id="WP_139211786.1">
    <property type="nucleotide sequence ID" value="NZ_FOFB01000005.1"/>
</dbReference>
<dbReference type="Proteomes" id="UP000199021">
    <property type="component" value="Unassembled WGS sequence"/>
</dbReference>
<proteinExistence type="predicted"/>
<accession>A0A1H9D387</accession>
<keyword evidence="3" id="KW-1185">Reference proteome</keyword>
<keyword evidence="1" id="KW-0472">Membrane</keyword>
<organism evidence="2 3">
    <name type="scientific">Neolewinella agarilytica</name>
    <dbReference type="NCBI Taxonomy" id="478744"/>
    <lineage>
        <taxon>Bacteria</taxon>
        <taxon>Pseudomonadati</taxon>
        <taxon>Bacteroidota</taxon>
        <taxon>Saprospiria</taxon>
        <taxon>Saprospirales</taxon>
        <taxon>Lewinellaceae</taxon>
        <taxon>Neolewinella</taxon>
    </lineage>
</organism>